<gene>
    <name evidence="1" type="ORF">DDY73_05550</name>
</gene>
<name>A0A354M1R3_9BACT</name>
<protein>
    <recommendedName>
        <fullName evidence="3">Lipoprotein</fullName>
    </recommendedName>
</protein>
<evidence type="ECO:0000313" key="1">
    <source>
        <dbReference type="EMBL" id="HBJ08452.1"/>
    </source>
</evidence>
<proteinExistence type="predicted"/>
<comment type="caution">
    <text evidence="1">The sequence shown here is derived from an EMBL/GenBank/DDBJ whole genome shotgun (WGS) entry which is preliminary data.</text>
</comment>
<dbReference type="AlphaFoldDB" id="A0A354M1R3"/>
<evidence type="ECO:0008006" key="3">
    <source>
        <dbReference type="Google" id="ProtNLM"/>
    </source>
</evidence>
<dbReference type="PROSITE" id="PS51257">
    <property type="entry name" value="PROKAR_LIPOPROTEIN"/>
    <property type="match status" value="1"/>
</dbReference>
<dbReference type="EMBL" id="DNWC01000073">
    <property type="protein sequence ID" value="HBJ08452.1"/>
    <property type="molecule type" value="Genomic_DNA"/>
</dbReference>
<dbReference type="Proteomes" id="UP000262954">
    <property type="component" value="Unassembled WGS sequence"/>
</dbReference>
<evidence type="ECO:0000313" key="2">
    <source>
        <dbReference type="Proteomes" id="UP000262954"/>
    </source>
</evidence>
<sequence length="200" mass="23168">MNKLLYIICFFLILSCDQKDDHELDINYQYEEENSKEKGIYYLIVNNYTPYTCYVECDGKVVISLNPNKTANNIKISTKNKSFQISYKNYPYTYSYDEKVPGNQGEKYIINIKDPDFPECEKKKVFYVSIKNNEQYTYKICTERGSLISNISPNETRTITLSAGEHILEFEQAEGHTFPPTVYSKIVSGNSCDNKNISIP</sequence>
<reference evidence="1 2" key="1">
    <citation type="journal article" date="2018" name="Nat. Biotechnol.">
        <title>A standardized bacterial taxonomy based on genome phylogeny substantially revises the tree of life.</title>
        <authorList>
            <person name="Parks D.H."/>
            <person name="Chuvochina M."/>
            <person name="Waite D.W."/>
            <person name="Rinke C."/>
            <person name="Skarshewski A."/>
            <person name="Chaumeil P.A."/>
            <person name="Hugenholtz P."/>
        </authorList>
    </citation>
    <scope>NUCLEOTIDE SEQUENCE [LARGE SCALE GENOMIC DNA]</scope>
    <source>
        <strain evidence="1">UBA11482</strain>
    </source>
</reference>
<organism evidence="1 2">
    <name type="scientific">Coprobacter fastidiosus</name>
    <dbReference type="NCBI Taxonomy" id="1099853"/>
    <lineage>
        <taxon>Bacteria</taxon>
        <taxon>Pseudomonadati</taxon>
        <taxon>Bacteroidota</taxon>
        <taxon>Bacteroidia</taxon>
        <taxon>Bacteroidales</taxon>
        <taxon>Barnesiellaceae</taxon>
        <taxon>Coprobacter</taxon>
    </lineage>
</organism>
<accession>A0A354M1R3</accession>